<evidence type="ECO:0000313" key="2">
    <source>
        <dbReference type="Proteomes" id="UP000541352"/>
    </source>
</evidence>
<dbReference type="Proteomes" id="UP000541352">
    <property type="component" value="Unassembled WGS sequence"/>
</dbReference>
<comment type="caution">
    <text evidence="1">The sequence shown here is derived from an EMBL/GenBank/DDBJ whole genome shotgun (WGS) entry which is preliminary data.</text>
</comment>
<evidence type="ECO:0000313" key="1">
    <source>
        <dbReference type="EMBL" id="MBB3837949.1"/>
    </source>
</evidence>
<sequence>MSQKKLLLNSLVACEKYEFDKIIKIYLKEVYNYQKIILTDGKDDTGIDMKVFDSGIEKVQFQLTVQKSETQREKTKFEIKLFEDVAKARLNNAKYGYSNSLFFFYSRPLTNKSIREYQKRALSEFSINLTLIEANRIVEEAEEYLQLQKAIIDTNEIEKVVFNDSIFPESDKNLVFDLIGFGKSSDFKLQIIESFILQEILVNDSLNLNEILKSCSNKFGKNENNIFYNKLVNKLQSNKKIKKNNSSQYELTNEEKERLIKLKDIYDANERNFIRGIRSTLNSYSQEEHLEEYIMELKNIYINNFNTNIIELIDNLHTNNLAGTFKDFINFIKVHYKGSSEQIKSLAKELFSFCQEDFFLQKFCAGKVFSETSNLSRIEKYVNTQKKIFVDTQLAIYGLCFYHNPKSVYNNYYFNTTRLLINFCIENRIKLNLPDRYLWEVQTHLEEAFNLLPFTQLPNFTKLGKSRNVFYNYYLNYITEKEHISFDFFLDQFGFKSSDNYKKHNLIIESHLKKMGFQITSPTKLYEIEDTSRIIQYDLMLNHKFKTKFSLNNDAIVMEYLSDDDIEIHKLQPILLSWDKTFFNVQKIFFTKNPTYQRWFLMTPSRFIDQYSLLQFKIDSDTISSEMIAFLTDDIVQGTHALIDSIAFIFTNNEVSLEYANRLAEIRDNEIHRIQEKEIIPPENMEGEAVIDDVFYKLTTHYQENESSLEKFKSVFSDPALIDRVMEVIKRAIDNIYKKNKTLDNTVFVEFDSIINSVSA</sequence>
<protein>
    <submittedName>
        <fullName evidence="1">Uncharacterized protein</fullName>
    </submittedName>
</protein>
<proteinExistence type="predicted"/>
<gene>
    <name evidence="1" type="ORF">FHS57_001946</name>
</gene>
<name>A0A7W5ZLF1_9BACT</name>
<keyword evidence="2" id="KW-1185">Reference proteome</keyword>
<dbReference type="AlphaFoldDB" id="A0A7W5ZLF1"/>
<dbReference type="EMBL" id="JACIBY010000003">
    <property type="protein sequence ID" value="MBB3837949.1"/>
    <property type="molecule type" value="Genomic_DNA"/>
</dbReference>
<accession>A0A7W5ZLF1</accession>
<reference evidence="1 2" key="1">
    <citation type="submission" date="2020-08" db="EMBL/GenBank/DDBJ databases">
        <title>Genomic Encyclopedia of Type Strains, Phase IV (KMG-IV): sequencing the most valuable type-strain genomes for metagenomic binning, comparative biology and taxonomic classification.</title>
        <authorList>
            <person name="Goeker M."/>
        </authorList>
    </citation>
    <scope>NUCLEOTIDE SEQUENCE [LARGE SCALE GENOMIC DNA]</scope>
    <source>
        <strain evidence="1 2">DSM 17976</strain>
    </source>
</reference>
<organism evidence="1 2">
    <name type="scientific">Runella defluvii</name>
    <dbReference type="NCBI Taxonomy" id="370973"/>
    <lineage>
        <taxon>Bacteria</taxon>
        <taxon>Pseudomonadati</taxon>
        <taxon>Bacteroidota</taxon>
        <taxon>Cytophagia</taxon>
        <taxon>Cytophagales</taxon>
        <taxon>Spirosomataceae</taxon>
        <taxon>Runella</taxon>
    </lineage>
</organism>
<dbReference type="RefSeq" id="WP_183972904.1">
    <property type="nucleotide sequence ID" value="NZ_JACIBY010000003.1"/>
</dbReference>